<sequence length="279" mass="32008">MQPLVCSSAKLSVSSNPVVELKFHNRAAQRCWFSIICARVPIPIGGHSVAPCIVEGIIAFANLRDHNHPFQAHIHLMRDRARIFDSVVIDIAMPISRQPPLTLRYFHLWRILRGQTDAFTLTIAFDVPEPTFDKEVAKVILRHWKEYDKSRKQWVDVLWIHHKRNFQGEWLVDEEAKPEEQKELPPELVFESSTPLMSLENLPWEPTSVVWNASVMTLDAAEPWCNCWLQKPHLYSFNTTFLPCNPTARIFVPHGHTPQSVGPRIVIDGSVSTWEVVIG</sequence>
<dbReference type="EMBL" id="RCMK01000771">
    <property type="protein sequence ID" value="KAG2912930.1"/>
    <property type="molecule type" value="Genomic_DNA"/>
</dbReference>
<dbReference type="AlphaFoldDB" id="A0A8T1BYK1"/>
<dbReference type="VEuPathDB" id="FungiDB:PC110_g417"/>
<organism evidence="1 2">
    <name type="scientific">Phytophthora cactorum</name>
    <dbReference type="NCBI Taxonomy" id="29920"/>
    <lineage>
        <taxon>Eukaryota</taxon>
        <taxon>Sar</taxon>
        <taxon>Stramenopiles</taxon>
        <taxon>Oomycota</taxon>
        <taxon>Peronosporomycetes</taxon>
        <taxon>Peronosporales</taxon>
        <taxon>Peronosporaceae</taxon>
        <taxon>Phytophthora</taxon>
    </lineage>
</organism>
<evidence type="ECO:0000313" key="2">
    <source>
        <dbReference type="Proteomes" id="UP000736787"/>
    </source>
</evidence>
<comment type="caution">
    <text evidence="1">The sequence shown here is derived from an EMBL/GenBank/DDBJ whole genome shotgun (WGS) entry which is preliminary data.</text>
</comment>
<accession>A0A8T1BYK1</accession>
<protein>
    <submittedName>
        <fullName evidence="1">Uncharacterized protein</fullName>
    </submittedName>
</protein>
<dbReference type="Proteomes" id="UP000736787">
    <property type="component" value="Unassembled WGS sequence"/>
</dbReference>
<name>A0A8T1BYK1_9STRA</name>
<reference evidence="1" key="1">
    <citation type="submission" date="2018-10" db="EMBL/GenBank/DDBJ databases">
        <title>Effector identification in a new, highly contiguous assembly of the strawberry crown rot pathogen Phytophthora cactorum.</title>
        <authorList>
            <person name="Armitage A.D."/>
            <person name="Nellist C.F."/>
            <person name="Bates H."/>
            <person name="Vickerstaff R.J."/>
            <person name="Harrison R.J."/>
        </authorList>
    </citation>
    <scope>NUCLEOTIDE SEQUENCE</scope>
    <source>
        <strain evidence="1">4040</strain>
    </source>
</reference>
<gene>
    <name evidence="1" type="ORF">PC117_g18731</name>
</gene>
<evidence type="ECO:0000313" key="1">
    <source>
        <dbReference type="EMBL" id="KAG2912930.1"/>
    </source>
</evidence>
<proteinExistence type="predicted"/>